<dbReference type="PANTHER" id="PTHR33973">
    <property type="entry name" value="OS07G0153300 PROTEIN"/>
    <property type="match status" value="1"/>
</dbReference>
<reference evidence="1 2" key="1">
    <citation type="submission" date="2023-01" db="EMBL/GenBank/DDBJ databases">
        <title>Novel species of the genus Asticcacaulis isolated from rivers.</title>
        <authorList>
            <person name="Lu H."/>
        </authorList>
    </citation>
    <scope>NUCLEOTIDE SEQUENCE [LARGE SCALE GENOMIC DNA]</scope>
    <source>
        <strain evidence="1 2">LKC15W</strain>
    </source>
</reference>
<dbReference type="EMBL" id="JAQQKV010000004">
    <property type="protein sequence ID" value="MDC7677616.1"/>
    <property type="molecule type" value="Genomic_DNA"/>
</dbReference>
<accession>A0ABT5HMY9</accession>
<evidence type="ECO:0000313" key="1">
    <source>
        <dbReference type="EMBL" id="MDC7677616.1"/>
    </source>
</evidence>
<keyword evidence="2" id="KW-1185">Reference proteome</keyword>
<organism evidence="1 2">
    <name type="scientific">Asticcacaulis machinosus</name>
    <dbReference type="NCBI Taxonomy" id="2984211"/>
    <lineage>
        <taxon>Bacteria</taxon>
        <taxon>Pseudomonadati</taxon>
        <taxon>Pseudomonadota</taxon>
        <taxon>Alphaproteobacteria</taxon>
        <taxon>Caulobacterales</taxon>
        <taxon>Caulobacteraceae</taxon>
        <taxon>Asticcacaulis</taxon>
    </lineage>
</organism>
<sequence>MNAPFSASEAQTQIIAPSLAAGLYTGDVVHVRYAPKSHRLSYRIFQVLLDLDHLDAGLKPLKWLSLNRFGGLSFHEADYGPDQADSSAPLKDRVARHLKSHEMYADGDRLFLLTMPRVLGYVFNPISLYFVQKPDGQMRCVVYEVNNTFGDRHSYILPVETPARHIHQRSAKRLHVSPFMDMDMGYEFDLTAPRETFALKIMVKQAGANMLLAAFTARREALTDKTLRRQFFALPLMTLKVMAGIHWEALKIWLKGIKYRPKPPTAKSSASVG</sequence>
<evidence type="ECO:0000313" key="2">
    <source>
        <dbReference type="Proteomes" id="UP001218579"/>
    </source>
</evidence>
<comment type="caution">
    <text evidence="1">The sequence shown here is derived from an EMBL/GenBank/DDBJ whole genome shotgun (WGS) entry which is preliminary data.</text>
</comment>
<proteinExistence type="predicted"/>
<dbReference type="PANTHER" id="PTHR33973:SF4">
    <property type="entry name" value="OS07G0153300 PROTEIN"/>
    <property type="match status" value="1"/>
</dbReference>
<gene>
    <name evidence="1" type="ORF">PQU98_15845</name>
</gene>
<dbReference type="Proteomes" id="UP001218579">
    <property type="component" value="Unassembled WGS sequence"/>
</dbReference>
<dbReference type="InterPro" id="IPR010775">
    <property type="entry name" value="DUF1365"/>
</dbReference>
<name>A0ABT5HMY9_9CAUL</name>
<dbReference type="Pfam" id="PF07103">
    <property type="entry name" value="DUF1365"/>
    <property type="match status" value="1"/>
</dbReference>
<dbReference type="RefSeq" id="WP_272745938.1">
    <property type="nucleotide sequence ID" value="NZ_JAQQKV010000004.1"/>
</dbReference>
<protein>
    <submittedName>
        <fullName evidence="1">DUF1365 domain-containing protein</fullName>
    </submittedName>
</protein>